<organism evidence="4 5">
    <name type="scientific">Candidatus Yanofskybacteria bacterium CG10_big_fil_rev_8_21_14_0_10_37_15</name>
    <dbReference type="NCBI Taxonomy" id="1975097"/>
    <lineage>
        <taxon>Bacteria</taxon>
        <taxon>Candidatus Yanofskyibacteriota</taxon>
    </lineage>
</organism>
<reference evidence="4 5" key="1">
    <citation type="submission" date="2017-09" db="EMBL/GenBank/DDBJ databases">
        <title>Depth-based differentiation of microbial function through sediment-hosted aquifers and enrichment of novel symbionts in the deep terrestrial subsurface.</title>
        <authorList>
            <person name="Probst A.J."/>
            <person name="Ladd B."/>
            <person name="Jarett J.K."/>
            <person name="Geller-Mcgrath D.E."/>
            <person name="Sieber C.M."/>
            <person name="Emerson J.B."/>
            <person name="Anantharaman K."/>
            <person name="Thomas B.C."/>
            <person name="Malmstrom R."/>
            <person name="Stieglmeier M."/>
            <person name="Klingl A."/>
            <person name="Woyke T."/>
            <person name="Ryan C.M."/>
            <person name="Banfield J.F."/>
        </authorList>
    </citation>
    <scope>NUCLEOTIDE SEQUENCE [LARGE SCALE GENOMIC DNA]</scope>
    <source>
        <strain evidence="4">CG10_big_fil_rev_8_21_14_0_10_37_15</strain>
    </source>
</reference>
<evidence type="ECO:0000313" key="4">
    <source>
        <dbReference type="EMBL" id="PIR41928.1"/>
    </source>
</evidence>
<keyword evidence="1" id="KW-0328">Glycosyltransferase</keyword>
<sequence length="238" mass="26675">RFKNTGTKTVVISEAIKKEFLKLGFNEKNILIAPDGVDLEKFDLSISKEEARKKVGLLFGKKIVMYTGHLFPWKGVDILAEAAQLLQDVDFIFIGGTEYDIQKFKNKYQKVKNIKILGHKPHKEVPIYLKAADILVLPNSAKEEISSKYTSPLKLFEYMASGRPIVASDLLSTREVLNESNSVLVKPDNPEALVEGIKSALANAKLAEKISDQALKDVQDHTWRKRAEKIITYSALSS</sequence>
<accession>A0A2H0R5Y1</accession>
<dbReference type="GO" id="GO:0016757">
    <property type="term" value="F:glycosyltransferase activity"/>
    <property type="evidence" value="ECO:0007669"/>
    <property type="project" value="UniProtKB-KW"/>
</dbReference>
<dbReference type="PANTHER" id="PTHR12526:SF629">
    <property type="entry name" value="TEICHURONIC ACID BIOSYNTHESIS GLYCOSYLTRANSFERASE TUAH-RELATED"/>
    <property type="match status" value="1"/>
</dbReference>
<name>A0A2H0R5Y1_9BACT</name>
<dbReference type="SUPFAM" id="SSF53756">
    <property type="entry name" value="UDP-Glycosyltransferase/glycogen phosphorylase"/>
    <property type="match status" value="1"/>
</dbReference>
<dbReference type="AlphaFoldDB" id="A0A2H0R5Y1"/>
<dbReference type="EMBL" id="PCXP01000016">
    <property type="protein sequence ID" value="PIR41928.1"/>
    <property type="molecule type" value="Genomic_DNA"/>
</dbReference>
<gene>
    <name evidence="4" type="ORF">COV30_01105</name>
</gene>
<feature type="non-terminal residue" evidence="4">
    <location>
        <position position="1"/>
    </location>
</feature>
<dbReference type="PANTHER" id="PTHR12526">
    <property type="entry name" value="GLYCOSYLTRANSFERASE"/>
    <property type="match status" value="1"/>
</dbReference>
<dbReference type="Gene3D" id="3.40.50.2000">
    <property type="entry name" value="Glycogen Phosphorylase B"/>
    <property type="match status" value="2"/>
</dbReference>
<proteinExistence type="predicted"/>
<dbReference type="Proteomes" id="UP000230208">
    <property type="component" value="Unassembled WGS sequence"/>
</dbReference>
<comment type="caution">
    <text evidence="4">The sequence shown here is derived from an EMBL/GenBank/DDBJ whole genome shotgun (WGS) entry which is preliminary data.</text>
</comment>
<dbReference type="Pfam" id="PF00534">
    <property type="entry name" value="Glycos_transf_1"/>
    <property type="match status" value="1"/>
</dbReference>
<keyword evidence="2 4" id="KW-0808">Transferase</keyword>
<dbReference type="InterPro" id="IPR001296">
    <property type="entry name" value="Glyco_trans_1"/>
</dbReference>
<evidence type="ECO:0000256" key="1">
    <source>
        <dbReference type="ARBA" id="ARBA00022676"/>
    </source>
</evidence>
<evidence type="ECO:0000256" key="2">
    <source>
        <dbReference type="ARBA" id="ARBA00022679"/>
    </source>
</evidence>
<feature type="domain" description="Glycosyl transferase family 1" evidence="3">
    <location>
        <begin position="48"/>
        <end position="216"/>
    </location>
</feature>
<evidence type="ECO:0000259" key="3">
    <source>
        <dbReference type="Pfam" id="PF00534"/>
    </source>
</evidence>
<protein>
    <submittedName>
        <fullName evidence="4">Glycosyl transferase family 1</fullName>
    </submittedName>
</protein>
<evidence type="ECO:0000313" key="5">
    <source>
        <dbReference type="Proteomes" id="UP000230208"/>
    </source>
</evidence>